<dbReference type="EMBL" id="BMOU01000002">
    <property type="protein sequence ID" value="GGN93538.1"/>
    <property type="molecule type" value="Genomic_DNA"/>
</dbReference>
<accession>A0A830GKH2</accession>
<proteinExistence type="predicted"/>
<evidence type="ECO:0000313" key="1">
    <source>
        <dbReference type="EMBL" id="GGN93538.1"/>
    </source>
</evidence>
<reference evidence="1" key="2">
    <citation type="submission" date="2020-09" db="EMBL/GenBank/DDBJ databases">
        <authorList>
            <person name="Sun Q."/>
            <person name="Ohkuma M."/>
        </authorList>
    </citation>
    <scope>NUCLEOTIDE SEQUENCE</scope>
    <source>
        <strain evidence="1">JCM 17820</strain>
    </source>
</reference>
<dbReference type="AlphaFoldDB" id="A0A830GKH2"/>
<organism evidence="1 2">
    <name type="scientific">Haloarcula pellucida</name>
    <dbReference type="NCBI Taxonomy" id="1427151"/>
    <lineage>
        <taxon>Archaea</taxon>
        <taxon>Methanobacteriati</taxon>
        <taxon>Methanobacteriota</taxon>
        <taxon>Stenosarchaea group</taxon>
        <taxon>Halobacteria</taxon>
        <taxon>Halobacteriales</taxon>
        <taxon>Haloarculaceae</taxon>
        <taxon>Haloarcula</taxon>
    </lineage>
</organism>
<reference evidence="1" key="1">
    <citation type="journal article" date="2014" name="Int. J. Syst. Evol. Microbiol.">
        <title>Complete genome sequence of Corynebacterium casei LMG S-19264T (=DSM 44701T), isolated from a smear-ripened cheese.</title>
        <authorList>
            <consortium name="US DOE Joint Genome Institute (JGI-PGF)"/>
            <person name="Walter F."/>
            <person name="Albersmeier A."/>
            <person name="Kalinowski J."/>
            <person name="Ruckert C."/>
        </authorList>
    </citation>
    <scope>NUCLEOTIDE SEQUENCE</scope>
    <source>
        <strain evidence="1">JCM 17820</strain>
    </source>
</reference>
<name>A0A830GKH2_9EURY</name>
<keyword evidence="2" id="KW-1185">Reference proteome</keyword>
<protein>
    <submittedName>
        <fullName evidence="1">Uncharacterized protein</fullName>
    </submittedName>
</protein>
<sequence>MEVQSRLVSETYVCSNCQTTVERPFEIRSIIRTCDECGRNGRFLHRSLVDSLNSLPDDELPEDWESMRLDERFEDAIQRGLIEITRR</sequence>
<evidence type="ECO:0000313" key="2">
    <source>
        <dbReference type="Proteomes" id="UP000605784"/>
    </source>
</evidence>
<dbReference type="Proteomes" id="UP000605784">
    <property type="component" value="Unassembled WGS sequence"/>
</dbReference>
<comment type="caution">
    <text evidence="1">The sequence shown here is derived from an EMBL/GenBank/DDBJ whole genome shotgun (WGS) entry which is preliminary data.</text>
</comment>
<gene>
    <name evidence="1" type="ORF">GCM10009030_19060</name>
</gene>